<reference evidence="1" key="1">
    <citation type="submission" date="2020-05" db="EMBL/GenBank/DDBJ databases">
        <authorList>
            <person name="Delgado-Blas J."/>
        </authorList>
    </citation>
    <scope>NUCLEOTIDE SEQUENCE</scope>
    <source>
        <strain evidence="1">BB1453</strain>
    </source>
</reference>
<name>A0A9N8D0F8_PRORE</name>
<proteinExistence type="predicted"/>
<comment type="caution">
    <text evidence="1">The sequence shown here is derived from an EMBL/GenBank/DDBJ whole genome shotgun (WGS) entry which is preliminary data.</text>
</comment>
<dbReference type="RefSeq" id="WP_112307238.1">
    <property type="nucleotide sequence ID" value="NZ_ABDWLN020000022.1"/>
</dbReference>
<evidence type="ECO:0000313" key="1">
    <source>
        <dbReference type="EMBL" id="CAB5699160.1"/>
    </source>
</evidence>
<sequence>MLKGESYTKAEGDMRCQAKASYQSSGGYVINTALNNGLNTKLNTSSVDQSTGESTTSVMSEKAVSDVLQNAVNLNTVYPVGIDVWFAQNKNPNTLFPGTKWQYIDENKTISLAATSGSNVFTPGGSDLVTIGKGHLPVVPLKYLGTTVSSRGHTHTRGTMNITCEIGYIRSDNAIHSMATGAFSLANGGTGYNGNNTTSGYKYVFNASKIWSGETSNSGAHTHTYSGNTENLGSGTALTVTNAYTMLMRWYRLS</sequence>
<dbReference type="EMBL" id="CAHPSF010000006">
    <property type="protein sequence ID" value="CAB5699160.1"/>
    <property type="molecule type" value="Genomic_DNA"/>
</dbReference>
<protein>
    <recommendedName>
        <fullName evidence="3">Phage tail protein</fullName>
    </recommendedName>
</protein>
<evidence type="ECO:0000313" key="2">
    <source>
        <dbReference type="Proteomes" id="UP000834611"/>
    </source>
</evidence>
<dbReference type="Proteomes" id="UP000834611">
    <property type="component" value="Unassembled WGS sequence"/>
</dbReference>
<accession>A0A9N8D0F8</accession>
<organism evidence="1 2">
    <name type="scientific">Providencia rettgeri</name>
    <dbReference type="NCBI Taxonomy" id="587"/>
    <lineage>
        <taxon>Bacteria</taxon>
        <taxon>Pseudomonadati</taxon>
        <taxon>Pseudomonadota</taxon>
        <taxon>Gammaproteobacteria</taxon>
        <taxon>Enterobacterales</taxon>
        <taxon>Morganellaceae</taxon>
        <taxon>Providencia</taxon>
    </lineage>
</organism>
<evidence type="ECO:0008006" key="3">
    <source>
        <dbReference type="Google" id="ProtNLM"/>
    </source>
</evidence>
<dbReference type="AlphaFoldDB" id="A0A9N8D0F8"/>
<gene>
    <name evidence="1" type="ORF">GHA_02495</name>
</gene>